<dbReference type="InterPro" id="IPR011051">
    <property type="entry name" value="RmlC_Cupin_sf"/>
</dbReference>
<dbReference type="AlphaFoldDB" id="A0A1Z4NAG4"/>
<gene>
    <name evidence="2" type="ORF">NIES37_67140</name>
</gene>
<feature type="domain" description="Cupin type-2" evidence="1">
    <location>
        <begin position="41"/>
        <end position="108"/>
    </location>
</feature>
<dbReference type="InterPro" id="IPR013096">
    <property type="entry name" value="Cupin_2"/>
</dbReference>
<organism evidence="2 3">
    <name type="scientific">Tolypothrix tenuis PCC 7101</name>
    <dbReference type="NCBI Taxonomy" id="231146"/>
    <lineage>
        <taxon>Bacteria</taxon>
        <taxon>Bacillati</taxon>
        <taxon>Cyanobacteriota</taxon>
        <taxon>Cyanophyceae</taxon>
        <taxon>Nostocales</taxon>
        <taxon>Tolypothrichaceae</taxon>
        <taxon>Tolypothrix</taxon>
    </lineage>
</organism>
<dbReference type="InterPro" id="IPR014710">
    <property type="entry name" value="RmlC-like_jellyroll"/>
</dbReference>
<dbReference type="PANTHER" id="PTHR36440">
    <property type="entry name" value="PUTATIVE (AFU_ORTHOLOGUE AFUA_8G07350)-RELATED"/>
    <property type="match status" value="1"/>
</dbReference>
<dbReference type="RefSeq" id="WP_096583108.1">
    <property type="nucleotide sequence ID" value="NZ_CAWNJS010000001.1"/>
</dbReference>
<dbReference type="CDD" id="cd02215">
    <property type="entry name" value="cupin_QDO_N_C"/>
    <property type="match status" value="1"/>
</dbReference>
<reference evidence="2 3" key="1">
    <citation type="submission" date="2017-06" db="EMBL/GenBank/DDBJ databases">
        <title>Genome sequencing of cyanobaciteial culture collection at National Institute for Environmental Studies (NIES).</title>
        <authorList>
            <person name="Hirose Y."/>
            <person name="Shimura Y."/>
            <person name="Fujisawa T."/>
            <person name="Nakamura Y."/>
            <person name="Kawachi M."/>
        </authorList>
    </citation>
    <scope>NUCLEOTIDE SEQUENCE [LARGE SCALE GENOMIC DNA]</scope>
    <source>
        <strain evidence="2 3">NIES-37</strain>
    </source>
</reference>
<dbReference type="SUPFAM" id="SSF51182">
    <property type="entry name" value="RmlC-like cupins"/>
    <property type="match status" value="1"/>
</dbReference>
<sequence length="164" mass="17809">MTINHGILSQPGEGDSYSVAGDITTIKATSEQTDGKYALFEVVLAPQLGPPPHIHSREDEAFYIQEGSVEFYLDKQTVLATPGTFLHSPKGQLHSFKNIGFTPAKMLIWATPGGIEKFFAQVGTKVENSSVPPLPITPEVIERILATAPEYGIRIFISEPGISQ</sequence>
<name>A0A1Z4NAG4_9CYAN</name>
<dbReference type="KEGG" id="ttq:NIES37_67140"/>
<dbReference type="Proteomes" id="UP000218785">
    <property type="component" value="Chromosome"/>
</dbReference>
<dbReference type="Gene3D" id="2.60.120.10">
    <property type="entry name" value="Jelly Rolls"/>
    <property type="match status" value="1"/>
</dbReference>
<dbReference type="Pfam" id="PF07883">
    <property type="entry name" value="Cupin_2"/>
    <property type="match status" value="1"/>
</dbReference>
<dbReference type="InterPro" id="IPR053146">
    <property type="entry name" value="QDO-like"/>
</dbReference>
<evidence type="ECO:0000313" key="2">
    <source>
        <dbReference type="EMBL" id="BAZ02701.1"/>
    </source>
</evidence>
<protein>
    <submittedName>
        <fullName evidence="2">Cupin 2 domain-containing protein</fullName>
    </submittedName>
</protein>
<keyword evidence="3" id="KW-1185">Reference proteome</keyword>
<evidence type="ECO:0000259" key="1">
    <source>
        <dbReference type="Pfam" id="PF07883"/>
    </source>
</evidence>
<proteinExistence type="predicted"/>
<dbReference type="EMBL" id="AP018248">
    <property type="protein sequence ID" value="BAZ02701.1"/>
    <property type="molecule type" value="Genomic_DNA"/>
</dbReference>
<dbReference type="PANTHER" id="PTHR36440:SF1">
    <property type="entry name" value="PUTATIVE (AFU_ORTHOLOGUE AFUA_8G07350)-RELATED"/>
    <property type="match status" value="1"/>
</dbReference>
<accession>A0A1Z4NAG4</accession>
<evidence type="ECO:0000313" key="3">
    <source>
        <dbReference type="Proteomes" id="UP000218785"/>
    </source>
</evidence>